<sequence>MQLSLNHVVSAANKKQIPRRIIKGAIYFSTQDLYDWVVAVAGEAETA</sequence>
<organism evidence="1 2">
    <name type="scientific">Mycobacterium pseudokansasii</name>
    <dbReference type="NCBI Taxonomy" id="2341080"/>
    <lineage>
        <taxon>Bacteria</taxon>
        <taxon>Bacillati</taxon>
        <taxon>Actinomycetota</taxon>
        <taxon>Actinomycetes</taxon>
        <taxon>Mycobacteriales</taxon>
        <taxon>Mycobacteriaceae</taxon>
        <taxon>Mycobacterium</taxon>
    </lineage>
</organism>
<evidence type="ECO:0000313" key="1">
    <source>
        <dbReference type="EMBL" id="VBA46725.1"/>
    </source>
</evidence>
<proteinExistence type="predicted"/>
<dbReference type="AlphaFoldDB" id="A0A498QHB4"/>
<dbReference type="RefSeq" id="WP_246013592.1">
    <property type="nucleotide sequence ID" value="NZ_UPHU01000001.1"/>
</dbReference>
<name>A0A498QHB4_9MYCO</name>
<dbReference type="EMBL" id="UPHU01000001">
    <property type="protein sequence ID" value="VBA46725.1"/>
    <property type="molecule type" value="Genomic_DNA"/>
</dbReference>
<dbReference type="Proteomes" id="UP000268285">
    <property type="component" value="Unassembled WGS sequence"/>
</dbReference>
<reference evidence="1 2" key="1">
    <citation type="submission" date="2018-09" db="EMBL/GenBank/DDBJ databases">
        <authorList>
            <person name="Tagini F."/>
        </authorList>
    </citation>
    <scope>NUCLEOTIDE SEQUENCE [LARGE SCALE GENOMIC DNA]</scope>
    <source>
        <strain evidence="1 2">MK142</strain>
    </source>
</reference>
<protein>
    <recommendedName>
        <fullName evidence="3">Helix-turn-helix domain-containing protein</fullName>
    </recommendedName>
</protein>
<keyword evidence="2" id="KW-1185">Reference proteome</keyword>
<evidence type="ECO:0000313" key="2">
    <source>
        <dbReference type="Proteomes" id="UP000268285"/>
    </source>
</evidence>
<evidence type="ECO:0008006" key="3">
    <source>
        <dbReference type="Google" id="ProtNLM"/>
    </source>
</evidence>
<accession>A0A498QHB4</accession>
<gene>
    <name evidence="1" type="ORF">LAUMK142_00444</name>
</gene>